<dbReference type="InterPro" id="IPR016119">
    <property type="entry name" value="Br/Cl_peroxidase_C"/>
</dbReference>
<dbReference type="Pfam" id="PF21167">
    <property type="entry name" value="DUF6851"/>
    <property type="match status" value="1"/>
</dbReference>
<protein>
    <recommendedName>
        <fullName evidence="1">DUF6851 domain-containing protein</fullName>
    </recommendedName>
</protein>
<dbReference type="InterPro" id="IPR049283">
    <property type="entry name" value="DUF6851"/>
</dbReference>
<dbReference type="PANTHER" id="PTHR34599">
    <property type="entry name" value="PEROXIDASE-RELATED"/>
    <property type="match status" value="1"/>
</dbReference>
<organism evidence="2 3">
    <name type="scientific">Haloferula helveola</name>
    <dbReference type="NCBI Taxonomy" id="490095"/>
    <lineage>
        <taxon>Bacteria</taxon>
        <taxon>Pseudomonadati</taxon>
        <taxon>Verrucomicrobiota</taxon>
        <taxon>Verrucomicrobiia</taxon>
        <taxon>Verrucomicrobiales</taxon>
        <taxon>Verrucomicrobiaceae</taxon>
        <taxon>Haloferula</taxon>
    </lineage>
</organism>
<dbReference type="Proteomes" id="UP001374893">
    <property type="component" value="Chromosome"/>
</dbReference>
<keyword evidence="3" id="KW-1185">Reference proteome</keyword>
<dbReference type="Gene3D" id="1.10.606.10">
    <property type="entry name" value="Vanadium-containing Chloroperoxidase, domain 2"/>
    <property type="match status" value="1"/>
</dbReference>
<dbReference type="CDD" id="cd03398">
    <property type="entry name" value="PAP2_haloperoxidase"/>
    <property type="match status" value="1"/>
</dbReference>
<evidence type="ECO:0000313" key="2">
    <source>
        <dbReference type="EMBL" id="BCX48674.1"/>
    </source>
</evidence>
<dbReference type="RefSeq" id="WP_353415642.1">
    <property type="nucleotide sequence ID" value="NZ_BAABRH010000012.1"/>
</dbReference>
<dbReference type="EMBL" id="AP024702">
    <property type="protein sequence ID" value="BCX48674.1"/>
    <property type="molecule type" value="Genomic_DNA"/>
</dbReference>
<sequence>MADPSVARQWNEENLAAIRVDVPNPPVHARNLFHVAVAMYDAWAAYDTGGAVGYLHHESATAADIESARREALSYAAYRVLSHRYASSASAPVTQASFDAKMAALGYDTAVTGTAGPSPAALGNRIAASIIAWGLDDGSNEAGGYTDASYTNDQPEFRVIENGVPLGGYPAGADPDRWHPLTFDEGFTQNGIGPIFLQPFVGVTWLQARPFALRRDDTAEPWFDPGPPPKLRGGQAAEYRSEALDLLMKSRQLGDMELIDISPSAIGNHPLGTDDGTGHPVNPATGLPYDPVMVPRGDYGRVLAEFWADGPDSETPPGHWHSIANEVTEVLTEKRIGGAGAIVSDLEWDVKLYFALAASTHDAACAAWSLKRYYDSPRPISMIRFMSLQGQSSDPVLPGYHPEGMPLVSDLVEVVTSDSLAPGGNHEGSGFSVGEVVVFTWPGRPVDPTVQRSLPRWIRGIDWFPFQDRTFVSPAFPGYVSGHSTFSRAAAEVLAALTGSDYFPGGLGGFTAGAGSFLEFEYGPSATVELQWATYFDAADEAGISRRWGGIHPPVDDLPARVIGSECGKSAWEIARKYWDGSITDEAMVPDIARLSPSVARIRWQAAPGLWYRVEKTSDFSTWQTVEGPVQATDPEMIWDDGSATGSSAFYRIIQTAAP</sequence>
<name>A0ABM7RN87_9BACT</name>
<evidence type="ECO:0000313" key="3">
    <source>
        <dbReference type="Proteomes" id="UP001374893"/>
    </source>
</evidence>
<gene>
    <name evidence="2" type="ORF">HAHE_25820</name>
</gene>
<dbReference type="InterPro" id="IPR036938">
    <property type="entry name" value="PAP2/HPO_sf"/>
</dbReference>
<dbReference type="SUPFAM" id="SSF48317">
    <property type="entry name" value="Acid phosphatase/Vanadium-dependent haloperoxidase"/>
    <property type="match status" value="1"/>
</dbReference>
<feature type="domain" description="DUF6851" evidence="1">
    <location>
        <begin position="35"/>
        <end position="180"/>
    </location>
</feature>
<reference evidence="2 3" key="1">
    <citation type="submission" date="2021-06" db="EMBL/GenBank/DDBJ databases">
        <title>Complete genome of Haloferula helveola possessing various polysaccharide degrading enzymes.</title>
        <authorList>
            <person name="Takami H."/>
            <person name="Huang C."/>
            <person name="Hamasaki K."/>
        </authorList>
    </citation>
    <scope>NUCLEOTIDE SEQUENCE [LARGE SCALE GENOMIC DNA]</scope>
    <source>
        <strain evidence="2 3">CN-1</strain>
    </source>
</reference>
<accession>A0ABM7RN87</accession>
<evidence type="ECO:0000259" key="1">
    <source>
        <dbReference type="Pfam" id="PF21167"/>
    </source>
</evidence>
<proteinExistence type="predicted"/>
<dbReference type="PANTHER" id="PTHR34599:SF2">
    <property type="entry name" value="TRAF-TYPE DOMAIN-CONTAINING PROTEIN"/>
    <property type="match status" value="1"/>
</dbReference>
<dbReference type="InterPro" id="IPR052559">
    <property type="entry name" value="V-haloperoxidase"/>
</dbReference>